<sequence length="267" mass="29389">MSDFGSKETEYLLLQMISQYEKPIGAGFLADMLKSEDSGSISEATIGRCLRRFEKQGFLKSEKYNGRSRGRVITPAGELRLKELAAERRQAKAVLDTIEIFNNGFGEHLRNLLVTREIVEPEAAALAAQNAGEENIRALRAILDEAAQLTKAGASMAETDAPFHIAIARASGNPVLEAVVTMLRTDRDYSPEIEHIINASSVGNPSDHRSIFKAIEARDPDSARRIMKQHIHNLIVTVSQYERERSAAEQPAGAQQTAPDLPAGCRY</sequence>
<keyword evidence="1" id="KW-0805">Transcription regulation</keyword>
<dbReference type="Gene3D" id="1.20.120.530">
    <property type="entry name" value="GntR ligand-binding domain-like"/>
    <property type="match status" value="1"/>
</dbReference>
<evidence type="ECO:0000256" key="2">
    <source>
        <dbReference type="ARBA" id="ARBA00023125"/>
    </source>
</evidence>
<keyword evidence="2" id="KW-0238">DNA-binding</keyword>
<evidence type="ECO:0000313" key="6">
    <source>
        <dbReference type="EMBL" id="HJC06639.1"/>
    </source>
</evidence>
<name>A0A9D2SIP2_9FIRM</name>
<evidence type="ECO:0000256" key="1">
    <source>
        <dbReference type="ARBA" id="ARBA00023015"/>
    </source>
</evidence>
<keyword evidence="3" id="KW-0804">Transcription</keyword>
<dbReference type="SUPFAM" id="SSF46785">
    <property type="entry name" value="Winged helix' DNA-binding domain"/>
    <property type="match status" value="1"/>
</dbReference>
<evidence type="ECO:0000313" key="7">
    <source>
        <dbReference type="Proteomes" id="UP000823910"/>
    </source>
</evidence>
<feature type="domain" description="GntR C-terminal" evidence="5">
    <location>
        <begin position="111"/>
        <end position="233"/>
    </location>
</feature>
<proteinExistence type="predicted"/>
<dbReference type="AlphaFoldDB" id="A0A9D2SIP2"/>
<evidence type="ECO:0000256" key="4">
    <source>
        <dbReference type="SAM" id="MobiDB-lite"/>
    </source>
</evidence>
<dbReference type="Pfam" id="PF08461">
    <property type="entry name" value="WHD_RNase_R"/>
    <property type="match status" value="1"/>
</dbReference>
<protein>
    <submittedName>
        <fullName evidence="6">FCD domain-containing protein</fullName>
    </submittedName>
</protein>
<organism evidence="6 7">
    <name type="scientific">Candidatus Enterocloster excrementipullorum</name>
    <dbReference type="NCBI Taxonomy" id="2838559"/>
    <lineage>
        <taxon>Bacteria</taxon>
        <taxon>Bacillati</taxon>
        <taxon>Bacillota</taxon>
        <taxon>Clostridia</taxon>
        <taxon>Lachnospirales</taxon>
        <taxon>Lachnospiraceae</taxon>
        <taxon>Enterocloster</taxon>
    </lineage>
</organism>
<dbReference type="Pfam" id="PF07729">
    <property type="entry name" value="FCD"/>
    <property type="match status" value="1"/>
</dbReference>
<dbReference type="InterPro" id="IPR013668">
    <property type="entry name" value="RNase_R_HTH_12"/>
</dbReference>
<dbReference type="InterPro" id="IPR011711">
    <property type="entry name" value="GntR_C"/>
</dbReference>
<accession>A0A9D2SIP2</accession>
<evidence type="ECO:0000259" key="5">
    <source>
        <dbReference type="SMART" id="SM00895"/>
    </source>
</evidence>
<dbReference type="Gene3D" id="1.10.10.10">
    <property type="entry name" value="Winged helix-like DNA-binding domain superfamily/Winged helix DNA-binding domain"/>
    <property type="match status" value="1"/>
</dbReference>
<dbReference type="PANTHER" id="PTHR43537">
    <property type="entry name" value="TRANSCRIPTIONAL REGULATOR, GNTR FAMILY"/>
    <property type="match status" value="1"/>
</dbReference>
<dbReference type="InterPro" id="IPR008920">
    <property type="entry name" value="TF_FadR/GntR_C"/>
</dbReference>
<reference evidence="6" key="1">
    <citation type="journal article" date="2021" name="PeerJ">
        <title>Extensive microbial diversity within the chicken gut microbiome revealed by metagenomics and culture.</title>
        <authorList>
            <person name="Gilroy R."/>
            <person name="Ravi A."/>
            <person name="Getino M."/>
            <person name="Pursley I."/>
            <person name="Horton D.L."/>
            <person name="Alikhan N.F."/>
            <person name="Baker D."/>
            <person name="Gharbi K."/>
            <person name="Hall N."/>
            <person name="Watson M."/>
            <person name="Adriaenssens E.M."/>
            <person name="Foster-Nyarko E."/>
            <person name="Jarju S."/>
            <person name="Secka A."/>
            <person name="Antonio M."/>
            <person name="Oren A."/>
            <person name="Chaudhuri R.R."/>
            <person name="La Ragione R."/>
            <person name="Hildebrand F."/>
            <person name="Pallen M.J."/>
        </authorList>
    </citation>
    <scope>NUCLEOTIDE SEQUENCE</scope>
    <source>
        <strain evidence="6">CHK180-15479</strain>
    </source>
</reference>
<dbReference type="GO" id="GO:0003677">
    <property type="term" value="F:DNA binding"/>
    <property type="evidence" value="ECO:0007669"/>
    <property type="project" value="UniProtKB-KW"/>
</dbReference>
<dbReference type="EMBL" id="DWWT01000055">
    <property type="protein sequence ID" value="HJC06639.1"/>
    <property type="molecule type" value="Genomic_DNA"/>
</dbReference>
<dbReference type="SMART" id="SM00895">
    <property type="entry name" value="FCD"/>
    <property type="match status" value="1"/>
</dbReference>
<dbReference type="SUPFAM" id="SSF48008">
    <property type="entry name" value="GntR ligand-binding domain-like"/>
    <property type="match status" value="1"/>
</dbReference>
<comment type="caution">
    <text evidence="6">The sequence shown here is derived from an EMBL/GenBank/DDBJ whole genome shotgun (WGS) entry which is preliminary data.</text>
</comment>
<dbReference type="InterPro" id="IPR036390">
    <property type="entry name" value="WH_DNA-bd_sf"/>
</dbReference>
<reference evidence="6" key="2">
    <citation type="submission" date="2021-04" db="EMBL/GenBank/DDBJ databases">
        <authorList>
            <person name="Gilroy R."/>
        </authorList>
    </citation>
    <scope>NUCLEOTIDE SEQUENCE</scope>
    <source>
        <strain evidence="6">CHK180-15479</strain>
    </source>
</reference>
<evidence type="ECO:0000256" key="3">
    <source>
        <dbReference type="ARBA" id="ARBA00023163"/>
    </source>
</evidence>
<gene>
    <name evidence="6" type="ORF">H9704_10895</name>
</gene>
<dbReference type="PANTHER" id="PTHR43537:SF5">
    <property type="entry name" value="UXU OPERON TRANSCRIPTIONAL REGULATOR"/>
    <property type="match status" value="1"/>
</dbReference>
<dbReference type="Proteomes" id="UP000823910">
    <property type="component" value="Unassembled WGS sequence"/>
</dbReference>
<feature type="region of interest" description="Disordered" evidence="4">
    <location>
        <begin position="246"/>
        <end position="267"/>
    </location>
</feature>
<dbReference type="InterPro" id="IPR036388">
    <property type="entry name" value="WH-like_DNA-bd_sf"/>
</dbReference>